<name>A0A1Y1YZ61_9PLEO</name>
<sequence length="213" mass="24071">MRKHYDGFGPTCLRKRWKHHGSPRWLLLRTERAPMLFEATCTLKPATVRLETPNLMEIFDTSTDVVPDPPQHSVAYVGKLDILLTNLHSPPLRTAMLYGSTLFAICTALQPRCQLAISRLLSNHSCSTGNLSTNKLLFHHSNRDQVSKDVCFEVRTLPGQHGIRNNKLVTQILRFETSHIEQIIWALHASISSGQRRNVQVRGRCQGTILSLG</sequence>
<proteinExistence type="predicted"/>
<comment type="caution">
    <text evidence="1">The sequence shown here is derived from an EMBL/GenBank/DDBJ whole genome shotgun (WGS) entry which is preliminary data.</text>
</comment>
<dbReference type="EMBL" id="MCFA01000148">
    <property type="protein sequence ID" value="ORY03333.1"/>
    <property type="molecule type" value="Genomic_DNA"/>
</dbReference>
<accession>A0A1Y1YZ61</accession>
<organism evidence="1 2">
    <name type="scientific">Clohesyomyces aquaticus</name>
    <dbReference type="NCBI Taxonomy" id="1231657"/>
    <lineage>
        <taxon>Eukaryota</taxon>
        <taxon>Fungi</taxon>
        <taxon>Dikarya</taxon>
        <taxon>Ascomycota</taxon>
        <taxon>Pezizomycotina</taxon>
        <taxon>Dothideomycetes</taxon>
        <taxon>Pleosporomycetidae</taxon>
        <taxon>Pleosporales</taxon>
        <taxon>Lindgomycetaceae</taxon>
        <taxon>Clohesyomyces</taxon>
    </lineage>
</organism>
<reference evidence="1 2" key="1">
    <citation type="submission" date="2016-07" db="EMBL/GenBank/DDBJ databases">
        <title>Pervasive Adenine N6-methylation of Active Genes in Fungi.</title>
        <authorList>
            <consortium name="DOE Joint Genome Institute"/>
            <person name="Mondo S.J."/>
            <person name="Dannebaum R.O."/>
            <person name="Kuo R.C."/>
            <person name="Labutti K."/>
            <person name="Haridas S."/>
            <person name="Kuo A."/>
            <person name="Salamov A."/>
            <person name="Ahrendt S.R."/>
            <person name="Lipzen A."/>
            <person name="Sullivan W."/>
            <person name="Andreopoulos W.B."/>
            <person name="Clum A."/>
            <person name="Lindquist E."/>
            <person name="Daum C."/>
            <person name="Ramamoorthy G.K."/>
            <person name="Gryganskyi A."/>
            <person name="Culley D."/>
            <person name="Magnuson J.K."/>
            <person name="James T.Y."/>
            <person name="O'Malley M.A."/>
            <person name="Stajich J.E."/>
            <person name="Spatafora J.W."/>
            <person name="Visel A."/>
            <person name="Grigoriev I.V."/>
        </authorList>
    </citation>
    <scope>NUCLEOTIDE SEQUENCE [LARGE SCALE GENOMIC DNA]</scope>
    <source>
        <strain evidence="1 2">CBS 115471</strain>
    </source>
</reference>
<protein>
    <submittedName>
        <fullName evidence="1">Uncharacterized protein</fullName>
    </submittedName>
</protein>
<evidence type="ECO:0000313" key="1">
    <source>
        <dbReference type="EMBL" id="ORY03333.1"/>
    </source>
</evidence>
<dbReference type="AlphaFoldDB" id="A0A1Y1YZ61"/>
<evidence type="ECO:0000313" key="2">
    <source>
        <dbReference type="Proteomes" id="UP000193144"/>
    </source>
</evidence>
<dbReference type="Proteomes" id="UP000193144">
    <property type="component" value="Unassembled WGS sequence"/>
</dbReference>
<gene>
    <name evidence="1" type="ORF">BCR34DRAFT_71886</name>
</gene>
<keyword evidence="2" id="KW-1185">Reference proteome</keyword>